<feature type="transmembrane region" description="Helical" evidence="1">
    <location>
        <begin position="411"/>
        <end position="431"/>
    </location>
</feature>
<dbReference type="PANTHER" id="PTHR42924:SF3">
    <property type="entry name" value="POLYMERASE_HISTIDINOL PHOSPHATASE N-TERMINAL DOMAIN-CONTAINING PROTEIN"/>
    <property type="match status" value="1"/>
</dbReference>
<gene>
    <name evidence="2" type="ORF">HZY62_10465</name>
    <name evidence="3" type="ORF">LX92_02315</name>
</gene>
<dbReference type="Gene3D" id="3.20.20.140">
    <property type="entry name" value="Metal-dependent hydrolases"/>
    <property type="match status" value="1"/>
</dbReference>
<evidence type="ECO:0000313" key="2">
    <source>
        <dbReference type="EMBL" id="MBD1261011.1"/>
    </source>
</evidence>
<name>A0A316E286_9FLAO</name>
<keyword evidence="1" id="KW-0472">Membrane</keyword>
<accession>A0A316E286</accession>
<comment type="caution">
    <text evidence="3">The sequence shown here is derived from an EMBL/GenBank/DDBJ whole genome shotgun (WGS) entry which is preliminary data.</text>
</comment>
<feature type="transmembrane region" description="Helical" evidence="1">
    <location>
        <begin position="105"/>
        <end position="128"/>
    </location>
</feature>
<keyword evidence="1" id="KW-0812">Transmembrane</keyword>
<evidence type="ECO:0000313" key="4">
    <source>
        <dbReference type="Proteomes" id="UP000245667"/>
    </source>
</evidence>
<reference evidence="2 5" key="2">
    <citation type="submission" date="2020-07" db="EMBL/GenBank/DDBJ databases">
        <title>The draft genome sequence of Maribacter polysiphoniae KCTC 22021.</title>
        <authorList>
            <person name="Mu L."/>
        </authorList>
    </citation>
    <scope>NUCLEOTIDE SEQUENCE [LARGE SCALE GENOMIC DNA]</scope>
    <source>
        <strain evidence="2 5">KCTC 22021</strain>
    </source>
</reference>
<keyword evidence="5" id="KW-1185">Reference proteome</keyword>
<feature type="transmembrane region" description="Helical" evidence="1">
    <location>
        <begin position="380"/>
        <end position="399"/>
    </location>
</feature>
<reference evidence="3 4" key="1">
    <citation type="submission" date="2018-05" db="EMBL/GenBank/DDBJ databases">
        <title>Genomic Encyclopedia of Archaeal and Bacterial Type Strains, Phase II (KMG-II): from individual species to whole genera.</title>
        <authorList>
            <person name="Goeker M."/>
        </authorList>
    </citation>
    <scope>NUCLEOTIDE SEQUENCE [LARGE SCALE GENOMIC DNA]</scope>
    <source>
        <strain evidence="3 4">DSM 23514</strain>
    </source>
</reference>
<dbReference type="Proteomes" id="UP000651837">
    <property type="component" value="Unassembled WGS sequence"/>
</dbReference>
<dbReference type="AlphaFoldDB" id="A0A316E286"/>
<keyword evidence="1" id="KW-1133">Transmembrane helix</keyword>
<dbReference type="EMBL" id="JACWLN010000004">
    <property type="protein sequence ID" value="MBD1261011.1"/>
    <property type="molecule type" value="Genomic_DNA"/>
</dbReference>
<dbReference type="InterPro" id="IPR016195">
    <property type="entry name" value="Pol/histidinol_Pase-like"/>
</dbReference>
<dbReference type="Proteomes" id="UP000245667">
    <property type="component" value="Unassembled WGS sequence"/>
</dbReference>
<dbReference type="EMBL" id="QGGQ01000004">
    <property type="protein sequence ID" value="PWK23748.1"/>
    <property type="molecule type" value="Genomic_DNA"/>
</dbReference>
<proteinExistence type="predicted"/>
<dbReference type="GO" id="GO:0004534">
    <property type="term" value="F:5'-3' RNA exonuclease activity"/>
    <property type="evidence" value="ECO:0007669"/>
    <property type="project" value="TreeGrafter"/>
</dbReference>
<dbReference type="GO" id="GO:0035312">
    <property type="term" value="F:5'-3' DNA exonuclease activity"/>
    <property type="evidence" value="ECO:0007669"/>
    <property type="project" value="TreeGrafter"/>
</dbReference>
<dbReference type="RefSeq" id="WP_170117836.1">
    <property type="nucleotide sequence ID" value="NZ_JACWLN010000004.1"/>
</dbReference>
<organism evidence="3 4">
    <name type="scientific">Maribacter polysiphoniae</name>
    <dbReference type="NCBI Taxonomy" id="429344"/>
    <lineage>
        <taxon>Bacteria</taxon>
        <taxon>Pseudomonadati</taxon>
        <taxon>Bacteroidota</taxon>
        <taxon>Flavobacteriia</taxon>
        <taxon>Flavobacteriales</taxon>
        <taxon>Flavobacteriaceae</taxon>
        <taxon>Maribacter</taxon>
    </lineage>
</organism>
<dbReference type="PANTHER" id="PTHR42924">
    <property type="entry name" value="EXONUCLEASE"/>
    <property type="match status" value="1"/>
</dbReference>
<dbReference type="InterPro" id="IPR052018">
    <property type="entry name" value="PHP_domain"/>
</dbReference>
<protein>
    <submittedName>
        <fullName evidence="2">PHP domain-containing protein</fullName>
    </submittedName>
    <submittedName>
        <fullName evidence="3">Putative metal-dependent phosphoesterase TrpH</fullName>
    </submittedName>
</protein>
<sequence length="477" mass="54633">MKRGMINKYGVAVLLVLIITLSVVFRFEIYFENALTGLPESDFEVGVSIWRIILEPILGPLLFFNRSIYALRELPMLFLWVLIIYLVFSGIFGREGFKKKKIGNALVNVLLLAGICFSMFALILFVPLPNNTIVNKSENAVLVTTHAHTEYSHDGLISQKGMWRWHQRNGFDAFFITDHANHKKSLEFAQAQRKGAFPMSPLVLVGQEHSGSNHMSLLGLDGAFETKGMSDGAVMDSVHRHGGVVIINHWFDGKGKEKEFYRNLGADGFEIENVGSDLYYDRDLFEKLRKFCSENDLIMVGGLDFHGYGRACSVYNALEIPNWNTMDPDSKEQAILTLLKAGPQEKIRILVYKDRPFYTDSNLWFRPFLTVIDYFRTLNLFQVVSWCFWVLLFSFLGKRINTLKVDFNQRIIILAGISALFLMTLALVYYFKDKNIRGYSDMYSEYMVILGPVGLVFLLITLLVGYRRFFKSIHKTA</sequence>
<evidence type="ECO:0000313" key="5">
    <source>
        <dbReference type="Proteomes" id="UP000651837"/>
    </source>
</evidence>
<evidence type="ECO:0000256" key="1">
    <source>
        <dbReference type="SAM" id="Phobius"/>
    </source>
</evidence>
<evidence type="ECO:0000313" key="3">
    <source>
        <dbReference type="EMBL" id="PWK23748.1"/>
    </source>
</evidence>
<dbReference type="SUPFAM" id="SSF89550">
    <property type="entry name" value="PHP domain-like"/>
    <property type="match status" value="1"/>
</dbReference>
<feature type="transmembrane region" description="Helical" evidence="1">
    <location>
        <begin position="443"/>
        <end position="466"/>
    </location>
</feature>
<feature type="transmembrane region" description="Helical" evidence="1">
    <location>
        <begin position="74"/>
        <end position="93"/>
    </location>
</feature>